<feature type="binding site" evidence="6">
    <location>
        <position position="90"/>
    </location>
    <ligand>
        <name>substrate</name>
    </ligand>
</feature>
<keyword evidence="2 6" id="KW-0808">Transferase</keyword>
<feature type="binding site" evidence="6">
    <location>
        <begin position="328"/>
        <end position="332"/>
    </location>
    <ligand>
        <name>ATP</name>
        <dbReference type="ChEBI" id="CHEBI:30616"/>
    </ligand>
</feature>
<dbReference type="InterPro" id="IPR023865">
    <property type="entry name" value="Aliphatic_acid_kinase_CS"/>
</dbReference>
<dbReference type="AlphaFoldDB" id="A0A1L8W9Q3"/>
<dbReference type="InterPro" id="IPR004372">
    <property type="entry name" value="Ac/propionate_kinase"/>
</dbReference>
<feature type="binding site" evidence="6">
    <location>
        <position position="381"/>
    </location>
    <ligand>
        <name>Mg(2+)</name>
        <dbReference type="ChEBI" id="CHEBI:18420"/>
    </ligand>
</feature>
<evidence type="ECO:0000256" key="2">
    <source>
        <dbReference type="ARBA" id="ARBA00022679"/>
    </source>
</evidence>
<dbReference type="GO" id="GO:0008776">
    <property type="term" value="F:acetate kinase activity"/>
    <property type="evidence" value="ECO:0007669"/>
    <property type="project" value="UniProtKB-UniRule"/>
</dbReference>
<dbReference type="NCBIfam" id="TIGR00016">
    <property type="entry name" value="ackA"/>
    <property type="match status" value="1"/>
</dbReference>
<gene>
    <name evidence="6" type="primary">ackA</name>
    <name evidence="8" type="ORF">RV14_GL001496</name>
</gene>
<keyword evidence="5 6" id="KW-0067">ATP-binding</keyword>
<comment type="cofactor">
    <cofactor evidence="6">
        <name>Mg(2+)</name>
        <dbReference type="ChEBI" id="CHEBI:18420"/>
    </cofactor>
    <cofactor evidence="6">
        <name>Mn(2+)</name>
        <dbReference type="ChEBI" id="CHEBI:29035"/>
    </cofactor>
    <text evidence="6">Mg(2+). Can also accept Mn(2+).</text>
</comment>
<comment type="subcellular location">
    <subcellularLocation>
        <location evidence="6">Cytoplasm</location>
    </subcellularLocation>
</comment>
<keyword evidence="6" id="KW-0963">Cytoplasm</keyword>
<dbReference type="GO" id="GO:0000287">
    <property type="term" value="F:magnesium ion binding"/>
    <property type="evidence" value="ECO:0007669"/>
    <property type="project" value="UniProtKB-UniRule"/>
</dbReference>
<comment type="caution">
    <text evidence="8">The sequence shown here is derived from an EMBL/GenBank/DDBJ whole genome shotgun (WGS) entry which is preliminary data.</text>
</comment>
<feature type="site" description="Transition state stabilizer" evidence="6">
    <location>
        <position position="240"/>
    </location>
</feature>
<keyword evidence="3 6" id="KW-0547">Nucleotide-binding</keyword>
<dbReference type="PROSITE" id="PS01076">
    <property type="entry name" value="ACETATE_KINASE_2"/>
    <property type="match status" value="1"/>
</dbReference>
<organism evidence="8 9">
    <name type="scientific">Enterococcus ratti</name>
    <dbReference type="NCBI Taxonomy" id="150033"/>
    <lineage>
        <taxon>Bacteria</taxon>
        <taxon>Bacillati</taxon>
        <taxon>Bacillota</taxon>
        <taxon>Bacilli</taxon>
        <taxon>Lactobacillales</taxon>
        <taxon>Enterococcaceae</taxon>
        <taxon>Enterococcus</taxon>
    </lineage>
</organism>
<dbReference type="SUPFAM" id="SSF53067">
    <property type="entry name" value="Actin-like ATPase domain"/>
    <property type="match status" value="2"/>
</dbReference>
<dbReference type="STRING" id="150033.RV14_GL001496"/>
<dbReference type="OrthoDB" id="9802453at2"/>
<evidence type="ECO:0000256" key="1">
    <source>
        <dbReference type="ARBA" id="ARBA00008748"/>
    </source>
</evidence>
<feature type="binding site" evidence="6">
    <location>
        <begin position="282"/>
        <end position="284"/>
    </location>
    <ligand>
        <name>ATP</name>
        <dbReference type="ChEBI" id="CHEBI:30616"/>
    </ligand>
</feature>
<dbReference type="GO" id="GO:0006083">
    <property type="term" value="P:acetate metabolic process"/>
    <property type="evidence" value="ECO:0007669"/>
    <property type="project" value="TreeGrafter"/>
</dbReference>
<evidence type="ECO:0000256" key="3">
    <source>
        <dbReference type="ARBA" id="ARBA00022741"/>
    </source>
</evidence>
<dbReference type="Gene3D" id="3.30.420.40">
    <property type="match status" value="2"/>
</dbReference>
<dbReference type="Proteomes" id="UP000182152">
    <property type="component" value="Unassembled WGS sequence"/>
</dbReference>
<dbReference type="EMBL" id="JXLB01000031">
    <property type="protein sequence ID" value="OJG77757.1"/>
    <property type="molecule type" value="Genomic_DNA"/>
</dbReference>
<evidence type="ECO:0000256" key="7">
    <source>
        <dbReference type="RuleBase" id="RU003835"/>
    </source>
</evidence>
<keyword evidence="6" id="KW-0460">Magnesium</keyword>
<feature type="binding site" evidence="6">
    <location>
        <position position="15"/>
    </location>
    <ligand>
        <name>ATP</name>
        <dbReference type="ChEBI" id="CHEBI:30616"/>
    </ligand>
</feature>
<comment type="subunit">
    <text evidence="6">Homodimer.</text>
</comment>
<dbReference type="InterPro" id="IPR043129">
    <property type="entry name" value="ATPase_NBD"/>
</dbReference>
<protein>
    <recommendedName>
        <fullName evidence="6">Acetate kinase</fullName>
        <ecNumber evidence="6">2.7.2.1</ecNumber>
    </recommendedName>
    <alternativeName>
        <fullName evidence="6">Acetokinase</fullName>
    </alternativeName>
</protein>
<dbReference type="EC" id="2.7.2.1" evidence="6"/>
<dbReference type="GO" id="GO:0005524">
    <property type="term" value="F:ATP binding"/>
    <property type="evidence" value="ECO:0007669"/>
    <property type="project" value="UniProtKB-KW"/>
</dbReference>
<keyword evidence="9" id="KW-1185">Reference proteome</keyword>
<evidence type="ECO:0000313" key="9">
    <source>
        <dbReference type="Proteomes" id="UP000182152"/>
    </source>
</evidence>
<dbReference type="HAMAP" id="MF_00020">
    <property type="entry name" value="Acetate_kinase"/>
    <property type="match status" value="1"/>
</dbReference>
<dbReference type="PANTHER" id="PTHR21060">
    <property type="entry name" value="ACETATE KINASE"/>
    <property type="match status" value="1"/>
</dbReference>
<name>A0A1L8W9Q3_9ENTE</name>
<dbReference type="RefSeq" id="WP_071856263.1">
    <property type="nucleotide sequence ID" value="NZ_JXLB01000031.1"/>
</dbReference>
<dbReference type="GO" id="GO:0006085">
    <property type="term" value="P:acetyl-CoA biosynthetic process"/>
    <property type="evidence" value="ECO:0007669"/>
    <property type="project" value="UniProtKB-UniRule"/>
</dbReference>
<proteinExistence type="inferred from homology"/>
<comment type="function">
    <text evidence="6">Catalyzes the formation of acetyl phosphate from acetate and ATP. Can also catalyze the reverse reaction.</text>
</comment>
<comment type="catalytic activity">
    <reaction evidence="6">
        <text>acetate + ATP = acetyl phosphate + ADP</text>
        <dbReference type="Rhea" id="RHEA:11352"/>
        <dbReference type="ChEBI" id="CHEBI:22191"/>
        <dbReference type="ChEBI" id="CHEBI:30089"/>
        <dbReference type="ChEBI" id="CHEBI:30616"/>
        <dbReference type="ChEBI" id="CHEBI:456216"/>
        <dbReference type="EC" id="2.7.2.1"/>
    </reaction>
</comment>
<feature type="site" description="Transition state stabilizer" evidence="6">
    <location>
        <position position="179"/>
    </location>
</feature>
<dbReference type="InterPro" id="IPR000890">
    <property type="entry name" value="Aliphatic_acid_kin_short-chain"/>
</dbReference>
<dbReference type="PRINTS" id="PR00471">
    <property type="entry name" value="ACETATEKNASE"/>
</dbReference>
<reference evidence="8 9" key="1">
    <citation type="submission" date="2014-12" db="EMBL/GenBank/DDBJ databases">
        <title>Draft genome sequences of 29 type strains of Enterococci.</title>
        <authorList>
            <person name="Zhong Z."/>
            <person name="Sun Z."/>
            <person name="Liu W."/>
            <person name="Zhang W."/>
            <person name="Zhang H."/>
        </authorList>
    </citation>
    <scope>NUCLEOTIDE SEQUENCE [LARGE SCALE GENOMIC DNA]</scope>
    <source>
        <strain evidence="8 9">DSM 15687</strain>
    </source>
</reference>
<keyword evidence="4 6" id="KW-0418">Kinase</keyword>
<feature type="binding site" evidence="6">
    <location>
        <position position="8"/>
    </location>
    <ligand>
        <name>Mg(2+)</name>
        <dbReference type="ChEBI" id="CHEBI:18420"/>
    </ligand>
</feature>
<dbReference type="PIRSF" id="PIRSF000722">
    <property type="entry name" value="Acetate_prop_kin"/>
    <property type="match status" value="1"/>
</dbReference>
<evidence type="ECO:0000256" key="4">
    <source>
        <dbReference type="ARBA" id="ARBA00022777"/>
    </source>
</evidence>
<feature type="binding site" evidence="6">
    <location>
        <begin position="207"/>
        <end position="211"/>
    </location>
    <ligand>
        <name>ATP</name>
        <dbReference type="ChEBI" id="CHEBI:30616"/>
    </ligand>
</feature>
<accession>A0A1L8W9Q3</accession>
<evidence type="ECO:0000256" key="6">
    <source>
        <dbReference type="HAMAP-Rule" id="MF_00020"/>
    </source>
</evidence>
<sequence>MSKTIAINAGSSSLKWQLYQMPEEIVIAKGIVERIGLKDSIFTIKYGEDQKFEQIMDINDHEIAVKMLLDYLIELKILSSYGEITGVGHRVVHGGETYNDSVVVDEEVMKRIEALAEFAPLHNPANLMGIKAFKKILPNILSVAVFDTSFHATMPKHNYLYSLPISYYEDFKVRKYGFHGTSHRYVSERAAKLLGKPIEQLKLITCHLGNGASITAVDGGKSIDTSMGFTPLAGVTMGTRSGDVDPAILPYLMDKLEISIDEMVNILNKKSGLLGLTGLSSDMRDLEKNYEQENIHLAYEIFVDRIRKYIGGYVTTMNGVDAIVFTAGIGENDGHVRSEIIKKMSWFGCEIDSEMNQRRGEELDISTKESKVKVLVIPTDEELMIARDVERLRK</sequence>
<comment type="pathway">
    <text evidence="6">Metabolic intermediate biosynthesis; acetyl-CoA biosynthesis; acetyl-CoA from acetate: step 1/2.</text>
</comment>
<dbReference type="GO" id="GO:0005737">
    <property type="term" value="C:cytoplasm"/>
    <property type="evidence" value="ECO:0007669"/>
    <property type="project" value="UniProtKB-SubCell"/>
</dbReference>
<keyword evidence="6" id="KW-0479">Metal-binding</keyword>
<dbReference type="PROSITE" id="PS01075">
    <property type="entry name" value="ACETATE_KINASE_1"/>
    <property type="match status" value="1"/>
</dbReference>
<feature type="active site" description="Proton donor/acceptor" evidence="6">
    <location>
        <position position="147"/>
    </location>
</feature>
<evidence type="ECO:0000313" key="8">
    <source>
        <dbReference type="EMBL" id="OJG77757.1"/>
    </source>
</evidence>
<evidence type="ECO:0000256" key="5">
    <source>
        <dbReference type="ARBA" id="ARBA00022840"/>
    </source>
</evidence>
<dbReference type="Pfam" id="PF00871">
    <property type="entry name" value="Acetate_kinase"/>
    <property type="match status" value="1"/>
</dbReference>
<dbReference type="PANTHER" id="PTHR21060:SF15">
    <property type="entry name" value="ACETATE KINASE-RELATED"/>
    <property type="match status" value="1"/>
</dbReference>
<dbReference type="UniPathway" id="UPA00340">
    <property type="reaction ID" value="UER00458"/>
</dbReference>
<dbReference type="CDD" id="cd24010">
    <property type="entry name" value="ASKHA_NBD_AcK_PK"/>
    <property type="match status" value="1"/>
</dbReference>
<comment type="similarity">
    <text evidence="1 6 7">Belongs to the acetokinase family.</text>
</comment>